<evidence type="ECO:0000313" key="1">
    <source>
        <dbReference type="EMBL" id="SDX62033.1"/>
    </source>
</evidence>
<proteinExistence type="predicted"/>
<reference evidence="2" key="1">
    <citation type="submission" date="2016-10" db="EMBL/GenBank/DDBJ databases">
        <authorList>
            <person name="Varghese N."/>
            <person name="Submissions S."/>
        </authorList>
    </citation>
    <scope>NUCLEOTIDE SEQUENCE [LARGE SCALE GENOMIC DNA]</scope>
    <source>
        <strain evidence="2">DSM 173</strain>
    </source>
</reference>
<keyword evidence="2" id="KW-1185">Reference proteome</keyword>
<sequence>MPKPYEFGTEAELVQRLGDTNTVSAAKLFFAQQSPSITHVVETGVAGNTFRAFRNLPVQPSVTFRTWATNYVTRTIHELSAISDCQSYAQYVHDATNSLCEEWRRITGSEMGYGRGAKLFNLVLKKFACLSSLSEGQRSTLIDLQHIPLDSYTIIGLRAIAPEFFIPKNATMKFVETPAQYADFQAVIREIANKAGVPPIYYDVLAWNMGH</sequence>
<dbReference type="EMBL" id="FNOW01000008">
    <property type="protein sequence ID" value="SDX62033.1"/>
    <property type="molecule type" value="Genomic_DNA"/>
</dbReference>
<dbReference type="Proteomes" id="UP000198672">
    <property type="component" value="Unassembled WGS sequence"/>
</dbReference>
<name>A0A1H3D6F2_ALLWA</name>
<dbReference type="AlphaFoldDB" id="A0A1H3D6F2"/>
<evidence type="ECO:0000313" key="2">
    <source>
        <dbReference type="Proteomes" id="UP000198672"/>
    </source>
</evidence>
<gene>
    <name evidence="1" type="ORF">SAMN05421644_1084</name>
</gene>
<dbReference type="STRING" id="61595.SAMN05421644_1084"/>
<protein>
    <submittedName>
        <fullName evidence="1">Uncharacterized protein</fullName>
    </submittedName>
</protein>
<organism evidence="1 2">
    <name type="scientific">Allochromatium warmingii</name>
    <name type="common">Chromatium warmingii</name>
    <dbReference type="NCBI Taxonomy" id="61595"/>
    <lineage>
        <taxon>Bacteria</taxon>
        <taxon>Pseudomonadati</taxon>
        <taxon>Pseudomonadota</taxon>
        <taxon>Gammaproteobacteria</taxon>
        <taxon>Chromatiales</taxon>
        <taxon>Chromatiaceae</taxon>
        <taxon>Allochromatium</taxon>
    </lineage>
</organism>
<accession>A0A1H3D6F2</accession>